<evidence type="ECO:0000313" key="5">
    <source>
        <dbReference type="Proteomes" id="UP000824063"/>
    </source>
</evidence>
<feature type="compositionally biased region" description="Low complexity" evidence="2">
    <location>
        <begin position="79"/>
        <end position="89"/>
    </location>
</feature>
<evidence type="ECO:0000256" key="2">
    <source>
        <dbReference type="SAM" id="MobiDB-lite"/>
    </source>
</evidence>
<feature type="domain" description="Phage capsid-like C-terminal" evidence="3">
    <location>
        <begin position="135"/>
        <end position="389"/>
    </location>
</feature>
<evidence type="ECO:0000259" key="3">
    <source>
        <dbReference type="Pfam" id="PF05065"/>
    </source>
</evidence>
<proteinExistence type="predicted"/>
<organism evidence="4 5">
    <name type="scientific">Candidatus Enterococcus avicola</name>
    <dbReference type="NCBI Taxonomy" id="2838561"/>
    <lineage>
        <taxon>Bacteria</taxon>
        <taxon>Bacillati</taxon>
        <taxon>Bacillota</taxon>
        <taxon>Bacilli</taxon>
        <taxon>Lactobacillales</taxon>
        <taxon>Enterococcaceae</taxon>
        <taxon>Enterococcus</taxon>
    </lineage>
</organism>
<protein>
    <submittedName>
        <fullName evidence="4">Phage major capsid protein</fullName>
    </submittedName>
</protein>
<dbReference type="Proteomes" id="UP000824063">
    <property type="component" value="Unassembled WGS sequence"/>
</dbReference>
<reference evidence="4" key="2">
    <citation type="submission" date="2021-04" db="EMBL/GenBank/DDBJ databases">
        <authorList>
            <person name="Gilroy R."/>
        </authorList>
    </citation>
    <scope>NUCLEOTIDE SEQUENCE</scope>
    <source>
        <strain evidence="4">CHK172-16539</strain>
    </source>
</reference>
<sequence>MTKLLLNLNLQFFGAKTLYELKQAMATIGQQLAKNEEDLSAKAMDPSASITDIQAAQQAKADLQARYDVLKEQHDQQEKAQAAKFAQKKTTQSNDPKAAVTGAKAELYRATIRKQTVSTEAMVLLGDDTTGGNKFLPKTVSTQIITEPKGKNPLRGHSTFTQITNLEIPKLTYTLDDDDFIEDGETAKELALTGDSVAFGRHKVKIIAEVSETVLNGSDAVLVTHVDGALESGVAVKERKVAFATTPKAGEEHMSFYRTGTAQQPALKVVEGADLFEAITGAIADLHEDYRENAEVYMRYADYLKILKTLANGSTTLYAAPPEQIIGKPVIFTDAAVKPVVGDFDFSHFNYDLNALYDTDKNVKTGMHQFVVTAWMDHQIKLASAFRIAEVKATP</sequence>
<accession>A0A9D2F5I1</accession>
<dbReference type="Pfam" id="PF05065">
    <property type="entry name" value="Phage_capsid"/>
    <property type="match status" value="1"/>
</dbReference>
<evidence type="ECO:0000313" key="4">
    <source>
        <dbReference type="EMBL" id="HIZ52343.1"/>
    </source>
</evidence>
<comment type="caution">
    <text evidence="4">The sequence shown here is derived from an EMBL/GenBank/DDBJ whole genome shotgun (WGS) entry which is preliminary data.</text>
</comment>
<evidence type="ECO:0000256" key="1">
    <source>
        <dbReference type="ARBA" id="ARBA00004328"/>
    </source>
</evidence>
<dbReference type="AlphaFoldDB" id="A0A9D2F5I1"/>
<reference evidence="4" key="1">
    <citation type="journal article" date="2021" name="PeerJ">
        <title>Extensive microbial diversity within the chicken gut microbiome revealed by metagenomics and culture.</title>
        <authorList>
            <person name="Gilroy R."/>
            <person name="Ravi A."/>
            <person name="Getino M."/>
            <person name="Pursley I."/>
            <person name="Horton D.L."/>
            <person name="Alikhan N.F."/>
            <person name="Baker D."/>
            <person name="Gharbi K."/>
            <person name="Hall N."/>
            <person name="Watson M."/>
            <person name="Adriaenssens E.M."/>
            <person name="Foster-Nyarko E."/>
            <person name="Jarju S."/>
            <person name="Secka A."/>
            <person name="Antonio M."/>
            <person name="Oren A."/>
            <person name="Chaudhuri R.R."/>
            <person name="La Ragione R."/>
            <person name="Hildebrand F."/>
            <person name="Pallen M.J."/>
        </authorList>
    </citation>
    <scope>NUCLEOTIDE SEQUENCE</scope>
    <source>
        <strain evidence="4">CHK172-16539</strain>
    </source>
</reference>
<dbReference type="SUPFAM" id="SSF56563">
    <property type="entry name" value="Major capsid protein gp5"/>
    <property type="match status" value="1"/>
</dbReference>
<dbReference type="InterPro" id="IPR024455">
    <property type="entry name" value="Phage_capsid"/>
</dbReference>
<name>A0A9D2F5I1_9ENTE</name>
<comment type="subcellular location">
    <subcellularLocation>
        <location evidence="1">Virion</location>
    </subcellularLocation>
</comment>
<gene>
    <name evidence="4" type="ORF">IAA20_00160</name>
</gene>
<dbReference type="EMBL" id="DXBN01000005">
    <property type="protein sequence ID" value="HIZ52343.1"/>
    <property type="molecule type" value="Genomic_DNA"/>
</dbReference>
<dbReference type="InterPro" id="IPR054612">
    <property type="entry name" value="Phage_capsid-like_C"/>
</dbReference>
<dbReference type="NCBIfam" id="TIGR01554">
    <property type="entry name" value="major_cap_HK97"/>
    <property type="match status" value="1"/>
</dbReference>
<feature type="region of interest" description="Disordered" evidence="2">
    <location>
        <begin position="76"/>
        <end position="99"/>
    </location>
</feature>